<reference evidence="2 3" key="1">
    <citation type="submission" date="2017-11" db="EMBL/GenBank/DDBJ databases">
        <title>Genome-resolved metagenomics identifies genetic mobility, metabolic interactions, and unexpected diversity in perchlorate-reducing communities.</title>
        <authorList>
            <person name="Barnum T.P."/>
            <person name="Figueroa I.A."/>
            <person name="Carlstrom C.I."/>
            <person name="Lucas L.N."/>
            <person name="Engelbrektson A.L."/>
            <person name="Coates J.D."/>
        </authorList>
    </citation>
    <scope>NUCLEOTIDE SEQUENCE [LARGE SCALE GENOMIC DNA]</scope>
    <source>
        <strain evidence="2">BM706</strain>
    </source>
</reference>
<keyword evidence="1" id="KW-0812">Transmembrane</keyword>
<dbReference type="EMBL" id="PKTG01000120">
    <property type="protein sequence ID" value="PLX16257.1"/>
    <property type="molecule type" value="Genomic_DNA"/>
</dbReference>
<evidence type="ECO:0000313" key="3">
    <source>
        <dbReference type="Proteomes" id="UP000234857"/>
    </source>
</evidence>
<comment type="caution">
    <text evidence="2">The sequence shown here is derived from an EMBL/GenBank/DDBJ whole genome shotgun (WGS) entry which is preliminary data.</text>
</comment>
<feature type="transmembrane region" description="Helical" evidence="1">
    <location>
        <begin position="117"/>
        <end position="135"/>
    </location>
</feature>
<name>A0A2N5ZC77_MUIH1</name>
<evidence type="ECO:0000256" key="1">
    <source>
        <dbReference type="SAM" id="Phobius"/>
    </source>
</evidence>
<dbReference type="Proteomes" id="UP000234857">
    <property type="component" value="Unassembled WGS sequence"/>
</dbReference>
<feature type="transmembrane region" description="Helical" evidence="1">
    <location>
        <begin position="77"/>
        <end position="97"/>
    </location>
</feature>
<sequence>MKEIRLRFLYIFIAVFVFSFVLVLFGMSSQKETINPINLPFLLFLKYTILGFFWGSLITLIIRMFPAEKVKVLIQRYAYIFLVIFIVSGMFTFVFNLYSGFFNDHTLKLLSNLEESLSLLTFFLGFFLYVLASFFSVLPKRIFFPASFFLLFTMVSTLLFRILQTNLLTFIHSLGWYIFIRLIFALMQIFLGLYAFKSLRRMDLRKSRLFNPVRFLTLLLFNIIITVTISFTILFFLLYSSVNNLSNGYLTVVMPSFSDVTSFKVFPKVKLVEKIYSKDGKDVHLVGVFDMGREELYGELISGYDSKNTVLLREIITDSSNILNVSDTLQNVFREVGIIKNKDKKKIPVNVVEAKLDVTKLNETTTTTLRNLLALFEPSNFKVFFQKLVGIVKDILKYIKNTAKDFYSLKETGIGQNYKVLQNVLKDEEKWKKCSQDIKRLPDMRNQVLIEKTEKLKDDYKDLVILGGNEKLEAELVNNGYKLTKRNVHPFPFSNYKNYFKERLNITWVLVKEIYQFIKKNTFDEFLNIFKKK</sequence>
<keyword evidence="1" id="KW-1133">Transmembrane helix</keyword>
<organism evidence="2 3">
    <name type="scientific">Muiribacterium halophilum</name>
    <dbReference type="NCBI Taxonomy" id="2053465"/>
    <lineage>
        <taxon>Bacteria</taxon>
        <taxon>Candidatus Muiribacteriota</taxon>
        <taxon>Candidatus Muiribacteriia</taxon>
        <taxon>Candidatus Muiribacteriales</taxon>
        <taxon>Candidatus Muiribacteriaceae</taxon>
        <taxon>Candidatus Muiribacterium</taxon>
    </lineage>
</organism>
<feature type="transmembrane region" description="Helical" evidence="1">
    <location>
        <begin position="142"/>
        <end position="162"/>
    </location>
</feature>
<accession>A0A2N5ZC77</accession>
<feature type="transmembrane region" description="Helical" evidence="1">
    <location>
        <begin position="7"/>
        <end position="27"/>
    </location>
</feature>
<feature type="transmembrane region" description="Helical" evidence="1">
    <location>
        <begin position="47"/>
        <end position="65"/>
    </location>
</feature>
<proteinExistence type="predicted"/>
<protein>
    <submittedName>
        <fullName evidence="2">Uncharacterized protein</fullName>
    </submittedName>
</protein>
<feature type="transmembrane region" description="Helical" evidence="1">
    <location>
        <begin position="216"/>
        <end position="239"/>
    </location>
</feature>
<feature type="transmembrane region" description="Helical" evidence="1">
    <location>
        <begin position="174"/>
        <end position="196"/>
    </location>
</feature>
<keyword evidence="1" id="KW-0472">Membrane</keyword>
<gene>
    <name evidence="2" type="ORF">C0601_10615</name>
</gene>
<dbReference type="AlphaFoldDB" id="A0A2N5ZC77"/>
<evidence type="ECO:0000313" key="2">
    <source>
        <dbReference type="EMBL" id="PLX16257.1"/>
    </source>
</evidence>